<evidence type="ECO:0000256" key="4">
    <source>
        <dbReference type="ARBA" id="ARBA00022825"/>
    </source>
</evidence>
<evidence type="ECO:0000256" key="1">
    <source>
        <dbReference type="ARBA" id="ARBA00006534"/>
    </source>
</evidence>
<protein>
    <recommendedName>
        <fullName evidence="7">Peptidase E</fullName>
    </recommendedName>
</protein>
<dbReference type="GO" id="GO:0008236">
    <property type="term" value="F:serine-type peptidase activity"/>
    <property type="evidence" value="ECO:0007669"/>
    <property type="project" value="UniProtKB-KW"/>
</dbReference>
<evidence type="ECO:0000313" key="6">
    <source>
        <dbReference type="Proteomes" id="UP000254508"/>
    </source>
</evidence>
<gene>
    <name evidence="5" type="ORF">DVR09_07655</name>
</gene>
<keyword evidence="2" id="KW-0645">Protease</keyword>
<dbReference type="RefSeq" id="WP_115416411.1">
    <property type="nucleotide sequence ID" value="NZ_CP031357.1"/>
</dbReference>
<dbReference type="AlphaFoldDB" id="A0A345YE77"/>
<dbReference type="KEGG" id="err:DVR09_07655"/>
<evidence type="ECO:0008006" key="7">
    <source>
        <dbReference type="Google" id="ProtNLM"/>
    </source>
</evidence>
<dbReference type="Proteomes" id="UP000254508">
    <property type="component" value="Chromosome"/>
</dbReference>
<comment type="similarity">
    <text evidence="1">Belongs to the peptidase S51 family.</text>
</comment>
<reference evidence="6" key="1">
    <citation type="submission" date="2018-07" db="EMBL/GenBank/DDBJ databases">
        <title>Genome sequence of Erythrobacter strain YH-07, an antagonistic bacterium isolated from Yellow Sea.</title>
        <authorList>
            <person name="Tang T."/>
            <person name="Liu Q."/>
            <person name="Sun X."/>
        </authorList>
    </citation>
    <scope>NUCLEOTIDE SEQUENCE [LARGE SCALE GENOMIC DNA]</scope>
    <source>
        <strain evidence="6">YH-07</strain>
    </source>
</reference>
<dbReference type="PANTHER" id="PTHR20842:SF0">
    <property type="entry name" value="ALPHA-ASPARTYL DIPEPTIDASE"/>
    <property type="match status" value="1"/>
</dbReference>
<keyword evidence="4" id="KW-0720">Serine protease</keyword>
<evidence type="ECO:0000256" key="3">
    <source>
        <dbReference type="ARBA" id="ARBA00022801"/>
    </source>
</evidence>
<dbReference type="Gene3D" id="3.40.50.880">
    <property type="match status" value="1"/>
</dbReference>
<dbReference type="EMBL" id="CP031357">
    <property type="protein sequence ID" value="AXK42229.1"/>
    <property type="molecule type" value="Genomic_DNA"/>
</dbReference>
<accession>A0A345YE77</accession>
<proteinExistence type="inferred from homology"/>
<evidence type="ECO:0000313" key="5">
    <source>
        <dbReference type="EMBL" id="AXK42229.1"/>
    </source>
</evidence>
<dbReference type="PANTHER" id="PTHR20842">
    <property type="entry name" value="PROTEASE S51 ALPHA-ASPARTYL DIPEPTIDASE"/>
    <property type="match status" value="1"/>
</dbReference>
<dbReference type="InterPro" id="IPR029062">
    <property type="entry name" value="Class_I_gatase-like"/>
</dbReference>
<dbReference type="OrthoDB" id="9778515at2"/>
<organism evidence="5 6">
    <name type="scientific">Erythrobacter aureus</name>
    <dbReference type="NCBI Taxonomy" id="2182384"/>
    <lineage>
        <taxon>Bacteria</taxon>
        <taxon>Pseudomonadati</taxon>
        <taxon>Pseudomonadota</taxon>
        <taxon>Alphaproteobacteria</taxon>
        <taxon>Sphingomonadales</taxon>
        <taxon>Erythrobacteraceae</taxon>
        <taxon>Erythrobacter/Porphyrobacter group</taxon>
        <taxon>Erythrobacter</taxon>
    </lineage>
</organism>
<keyword evidence="6" id="KW-1185">Reference proteome</keyword>
<dbReference type="InterPro" id="IPR005320">
    <property type="entry name" value="Peptidase_S51"/>
</dbReference>
<evidence type="ECO:0000256" key="2">
    <source>
        <dbReference type="ARBA" id="ARBA00022670"/>
    </source>
</evidence>
<dbReference type="GO" id="GO:0006508">
    <property type="term" value="P:proteolysis"/>
    <property type="evidence" value="ECO:0007669"/>
    <property type="project" value="UniProtKB-KW"/>
</dbReference>
<dbReference type="Pfam" id="PF03575">
    <property type="entry name" value="Peptidase_S51"/>
    <property type="match status" value="1"/>
</dbReference>
<sequence length="242" mass="26017">MQKRKQILAMSNSSAFFVEPPDPPCLARYLVGLTGKERPVIVHVGAANGDSSEKVSKFCDLGRRAGFDPRHLNLFALEDDNPDTFFKGADAVYVDGGSTRNLRTLLREWSADDALRRAYERGVVLSGASAGANIMFEWGMTDSVKTRIEAIRGIGLLKGTISVHSDARSDRGEALERHLGGADATYPAYALEDGTALHFEDDAFARALAIKTGACVAIDEYGNGATPAQAEDLALIRGADIL</sequence>
<keyword evidence="3" id="KW-0378">Hydrolase</keyword>
<name>A0A345YE77_9SPHN</name>
<dbReference type="SUPFAM" id="SSF52317">
    <property type="entry name" value="Class I glutamine amidotransferase-like"/>
    <property type="match status" value="1"/>
</dbReference>